<protein>
    <submittedName>
        <fullName evidence="1">Uncharacterized protein</fullName>
    </submittedName>
</protein>
<evidence type="ECO:0000313" key="1">
    <source>
        <dbReference type="EMBL" id="SFN99671.1"/>
    </source>
</evidence>
<evidence type="ECO:0000313" key="2">
    <source>
        <dbReference type="Proteomes" id="UP000199153"/>
    </source>
</evidence>
<accession>A0A1I5DLJ5</accession>
<sequence>MKLELGGLYQTDFDDLPIKIIGFDDYEVLYDSQWEEGKWMFSDNLRRKSSFYRISTDFFKKKSSFIKSQDLNEKEYEIFRPDLPIRFGRYRDYSWNNLKGENLENVEKELSSESLNINRLFLIPFGPKGGLKKSVQIESEVNLTLFEVIKAAQEIQESVNNEMTNGIGIFRDGFEKGIPSYYIGEYIDRANNVLN</sequence>
<dbReference type="Proteomes" id="UP000199153">
    <property type="component" value="Unassembled WGS sequence"/>
</dbReference>
<dbReference type="AlphaFoldDB" id="A0A1I5DLJ5"/>
<dbReference type="STRING" id="287099.SAMN05660413_03373"/>
<gene>
    <name evidence="1" type="ORF">SAMN05660413_03373</name>
</gene>
<name>A0A1I5DLJ5_9FLAO</name>
<dbReference type="OrthoDB" id="1453526at2"/>
<proteinExistence type="predicted"/>
<dbReference type="RefSeq" id="WP_093411627.1">
    <property type="nucleotide sequence ID" value="NZ_FOVL01000041.1"/>
</dbReference>
<keyword evidence="2" id="KW-1185">Reference proteome</keyword>
<organism evidence="1 2">
    <name type="scientific">Salegentibacter flavus</name>
    <dbReference type="NCBI Taxonomy" id="287099"/>
    <lineage>
        <taxon>Bacteria</taxon>
        <taxon>Pseudomonadati</taxon>
        <taxon>Bacteroidota</taxon>
        <taxon>Flavobacteriia</taxon>
        <taxon>Flavobacteriales</taxon>
        <taxon>Flavobacteriaceae</taxon>
        <taxon>Salegentibacter</taxon>
    </lineage>
</organism>
<reference evidence="1 2" key="1">
    <citation type="submission" date="2016-10" db="EMBL/GenBank/DDBJ databases">
        <authorList>
            <person name="de Groot N.N."/>
        </authorList>
    </citation>
    <scope>NUCLEOTIDE SEQUENCE [LARGE SCALE GENOMIC DNA]</scope>
    <source>
        <strain evidence="1 2">DSM 17794</strain>
    </source>
</reference>
<dbReference type="EMBL" id="FOVL01000041">
    <property type="protein sequence ID" value="SFN99671.1"/>
    <property type="molecule type" value="Genomic_DNA"/>
</dbReference>